<gene>
    <name evidence="1" type="ORF">R3P38DRAFT_3291955</name>
</gene>
<sequence length="277" mass="31536">METVQPTPIQQFATNTTKLTLLPFHRHLPPTFPLKIPFQPQQAVLDAKTRQCVGHGISPSRERDLRFKISPLRGLNINIDSHNQNSIFGRPPCGASRPSSEIFSTSQNQNFSAARLDHHHQALKSKFDFCASAERRFRLSFRKFSSRCAGHFIVINANIPFGKFEISPSRERRLNSMIFSSRCAGHLDITNADIPAWTLEIRVPATESPSSPVFSATFFFPLRGAQLQHMTANYVKVFKSTKPKKFFFSARLSRQEYLCPERRRQVHSTISFKSLSS</sequence>
<evidence type="ECO:0000313" key="2">
    <source>
        <dbReference type="Proteomes" id="UP001362999"/>
    </source>
</evidence>
<organism evidence="1 2">
    <name type="scientific">Favolaschia claudopus</name>
    <dbReference type="NCBI Taxonomy" id="2862362"/>
    <lineage>
        <taxon>Eukaryota</taxon>
        <taxon>Fungi</taxon>
        <taxon>Dikarya</taxon>
        <taxon>Basidiomycota</taxon>
        <taxon>Agaricomycotina</taxon>
        <taxon>Agaricomycetes</taxon>
        <taxon>Agaricomycetidae</taxon>
        <taxon>Agaricales</taxon>
        <taxon>Marasmiineae</taxon>
        <taxon>Mycenaceae</taxon>
        <taxon>Favolaschia</taxon>
    </lineage>
</organism>
<name>A0AAV9ZMJ2_9AGAR</name>
<evidence type="ECO:0008006" key="3">
    <source>
        <dbReference type="Google" id="ProtNLM"/>
    </source>
</evidence>
<evidence type="ECO:0000313" key="1">
    <source>
        <dbReference type="EMBL" id="KAK6987594.1"/>
    </source>
</evidence>
<reference evidence="1 2" key="1">
    <citation type="journal article" date="2024" name="J Genomics">
        <title>Draft genome sequencing and assembly of Favolaschia claudopus CIRM-BRFM 2984 isolated from oak limbs.</title>
        <authorList>
            <person name="Navarro D."/>
            <person name="Drula E."/>
            <person name="Chaduli D."/>
            <person name="Cazenave R."/>
            <person name="Ahrendt S."/>
            <person name="Wang J."/>
            <person name="Lipzen A."/>
            <person name="Daum C."/>
            <person name="Barry K."/>
            <person name="Grigoriev I.V."/>
            <person name="Favel A."/>
            <person name="Rosso M.N."/>
            <person name="Martin F."/>
        </authorList>
    </citation>
    <scope>NUCLEOTIDE SEQUENCE [LARGE SCALE GENOMIC DNA]</scope>
    <source>
        <strain evidence="1 2">CIRM-BRFM 2984</strain>
    </source>
</reference>
<comment type="caution">
    <text evidence="1">The sequence shown here is derived from an EMBL/GenBank/DDBJ whole genome shotgun (WGS) entry which is preliminary data.</text>
</comment>
<dbReference type="AlphaFoldDB" id="A0AAV9ZMJ2"/>
<dbReference type="Proteomes" id="UP001362999">
    <property type="component" value="Unassembled WGS sequence"/>
</dbReference>
<protein>
    <recommendedName>
        <fullName evidence="3">Ribosomal protein L5</fullName>
    </recommendedName>
</protein>
<dbReference type="EMBL" id="JAWWNJ010000131">
    <property type="protein sequence ID" value="KAK6987594.1"/>
    <property type="molecule type" value="Genomic_DNA"/>
</dbReference>
<keyword evidence="2" id="KW-1185">Reference proteome</keyword>
<proteinExistence type="predicted"/>
<accession>A0AAV9ZMJ2</accession>